<dbReference type="Proteomes" id="UP000747110">
    <property type="component" value="Unassembled WGS sequence"/>
</dbReference>
<dbReference type="AlphaFoldDB" id="A0A8J4GM03"/>
<evidence type="ECO:0000313" key="1">
    <source>
        <dbReference type="EMBL" id="GIL87191.1"/>
    </source>
</evidence>
<dbReference type="SUPFAM" id="SSF56112">
    <property type="entry name" value="Protein kinase-like (PK-like)"/>
    <property type="match status" value="1"/>
</dbReference>
<proteinExistence type="predicted"/>
<evidence type="ECO:0000313" key="2">
    <source>
        <dbReference type="EMBL" id="GIM10710.1"/>
    </source>
</evidence>
<organism evidence="2 3">
    <name type="scientific">Volvox reticuliferus</name>
    <dbReference type="NCBI Taxonomy" id="1737510"/>
    <lineage>
        <taxon>Eukaryota</taxon>
        <taxon>Viridiplantae</taxon>
        <taxon>Chlorophyta</taxon>
        <taxon>core chlorophytes</taxon>
        <taxon>Chlorophyceae</taxon>
        <taxon>CS clade</taxon>
        <taxon>Chlamydomonadales</taxon>
        <taxon>Volvocaceae</taxon>
        <taxon>Volvox</taxon>
    </lineage>
</organism>
<evidence type="ECO:0008006" key="5">
    <source>
        <dbReference type="Google" id="ProtNLM"/>
    </source>
</evidence>
<sequence>MDVQMYGIDTKFTMGPITYCFSFPNTHTKRNRDERYWSHNAHGWFAQPALICPPWSRFLHPHQPHYTPPRPLQVFNGKAGMPSDVFSFGVLSWHLATGSCLTRSSAPSPSCWWLHGGSWNLSGTPLFSSRCGSALLTQRQQPHP</sequence>
<evidence type="ECO:0000313" key="4">
    <source>
        <dbReference type="Proteomes" id="UP000747110"/>
    </source>
</evidence>
<evidence type="ECO:0000313" key="3">
    <source>
        <dbReference type="Proteomes" id="UP000722791"/>
    </source>
</evidence>
<dbReference type="Proteomes" id="UP000722791">
    <property type="component" value="Unassembled WGS sequence"/>
</dbReference>
<comment type="caution">
    <text evidence="2">The sequence shown here is derived from an EMBL/GenBank/DDBJ whole genome shotgun (WGS) entry which is preliminary data.</text>
</comment>
<accession>A0A8J4GM03</accession>
<keyword evidence="4" id="KW-1185">Reference proteome</keyword>
<gene>
    <name evidence="1" type="ORF">Vretifemale_15282</name>
    <name evidence="2" type="ORF">Vretimale_14284</name>
</gene>
<reference evidence="2" key="1">
    <citation type="journal article" date="2021" name="Proc. Natl. Acad. Sci. U.S.A.">
        <title>Three genomes in the algal genus Volvox reveal the fate of a haploid sex-determining region after a transition to homothallism.</title>
        <authorList>
            <person name="Yamamoto K."/>
            <person name="Hamaji T."/>
            <person name="Kawai-Toyooka H."/>
            <person name="Matsuzaki R."/>
            <person name="Takahashi F."/>
            <person name="Nishimura Y."/>
            <person name="Kawachi M."/>
            <person name="Noguchi H."/>
            <person name="Minakuchi Y."/>
            <person name="Umen J.G."/>
            <person name="Toyoda A."/>
            <person name="Nozaki H."/>
        </authorList>
    </citation>
    <scope>NUCLEOTIDE SEQUENCE</scope>
    <source>
        <strain evidence="2">NIES-3785</strain>
        <strain evidence="1">NIES-3786</strain>
    </source>
</reference>
<name>A0A8J4GM03_9CHLO</name>
<dbReference type="InterPro" id="IPR011009">
    <property type="entry name" value="Kinase-like_dom_sf"/>
</dbReference>
<protein>
    <recommendedName>
        <fullName evidence="5">Protein kinase domain-containing protein</fullName>
    </recommendedName>
</protein>
<dbReference type="EMBL" id="BNCP01000038">
    <property type="protein sequence ID" value="GIL87191.1"/>
    <property type="molecule type" value="Genomic_DNA"/>
</dbReference>
<dbReference type="EMBL" id="BNCQ01000035">
    <property type="protein sequence ID" value="GIM10710.1"/>
    <property type="molecule type" value="Genomic_DNA"/>
</dbReference>